<comment type="caution">
    <text evidence="1">The sequence shown here is derived from an EMBL/GenBank/DDBJ whole genome shotgun (WGS) entry which is preliminary data.</text>
</comment>
<reference evidence="1 2" key="1">
    <citation type="journal article" date="2018" name="PLoS Genet.">
        <title>Population sequencing reveals clonal diversity and ancestral inbreeding in the grapevine cultivar Chardonnay.</title>
        <authorList>
            <person name="Roach M.J."/>
            <person name="Johnson D.L."/>
            <person name="Bohlmann J."/>
            <person name="van Vuuren H.J."/>
            <person name="Jones S.J."/>
            <person name="Pretorius I.S."/>
            <person name="Schmidt S.A."/>
            <person name="Borneman A.R."/>
        </authorList>
    </citation>
    <scope>NUCLEOTIDE SEQUENCE [LARGE SCALE GENOMIC DNA]</scope>
    <source>
        <strain evidence="2">cv. Chardonnay</strain>
        <tissue evidence="1">Leaf</tissue>
    </source>
</reference>
<evidence type="ECO:0000313" key="1">
    <source>
        <dbReference type="EMBL" id="RVW60360.1"/>
    </source>
</evidence>
<dbReference type="InterPro" id="IPR007493">
    <property type="entry name" value="DUF538"/>
</dbReference>
<dbReference type="EMBL" id="QGNW01000862">
    <property type="protein sequence ID" value="RVW60360.1"/>
    <property type="molecule type" value="Genomic_DNA"/>
</dbReference>
<dbReference type="PANTHER" id="PTHR31676:SF76">
    <property type="entry name" value="OS05G0362300 PROTEIN"/>
    <property type="match status" value="1"/>
</dbReference>
<evidence type="ECO:0000313" key="2">
    <source>
        <dbReference type="Proteomes" id="UP000288805"/>
    </source>
</evidence>
<name>A0A438FLI9_VITVI</name>
<dbReference type="Gene3D" id="2.30.240.10">
    <property type="entry name" value="At5g01610-like"/>
    <property type="match status" value="1"/>
</dbReference>
<organism evidence="1 2">
    <name type="scientific">Vitis vinifera</name>
    <name type="common">Grape</name>
    <dbReference type="NCBI Taxonomy" id="29760"/>
    <lineage>
        <taxon>Eukaryota</taxon>
        <taxon>Viridiplantae</taxon>
        <taxon>Streptophyta</taxon>
        <taxon>Embryophyta</taxon>
        <taxon>Tracheophyta</taxon>
        <taxon>Spermatophyta</taxon>
        <taxon>Magnoliopsida</taxon>
        <taxon>eudicotyledons</taxon>
        <taxon>Gunneridae</taxon>
        <taxon>Pentapetalae</taxon>
        <taxon>rosids</taxon>
        <taxon>Vitales</taxon>
        <taxon>Vitaceae</taxon>
        <taxon>Viteae</taxon>
        <taxon>Vitis</taxon>
    </lineage>
</organism>
<protein>
    <submittedName>
        <fullName evidence="1">Uncharacterized protein</fullName>
    </submittedName>
</protein>
<gene>
    <name evidence="1" type="ORF">CK203_089867</name>
</gene>
<dbReference type="PANTHER" id="PTHR31676">
    <property type="entry name" value="T31J12.3 PROTEIN-RELATED"/>
    <property type="match status" value="1"/>
</dbReference>
<dbReference type="InterPro" id="IPR036758">
    <property type="entry name" value="At5g01610-like"/>
</dbReference>
<dbReference type="Proteomes" id="UP000288805">
    <property type="component" value="Unassembled WGS sequence"/>
</dbReference>
<accession>A0A438FLI9</accession>
<dbReference type="Pfam" id="PF04398">
    <property type="entry name" value="DUF538"/>
    <property type="match status" value="1"/>
</dbReference>
<dbReference type="Gramene" id="Vitis14g00202.t01">
    <property type="protein sequence ID" value="Vitis14g00202.t01.CDS"/>
    <property type="gene ID" value="Vitis14g00202"/>
</dbReference>
<dbReference type="SUPFAM" id="SSF141562">
    <property type="entry name" value="At5g01610-like"/>
    <property type="match status" value="1"/>
</dbReference>
<proteinExistence type="predicted"/>
<dbReference type="AlphaFoldDB" id="A0A438FLI9"/>
<sequence length="205" mass="23139">MFWLPLTSLYQQAKRTSPTSGFNNLPIDREEMGSATTQRLIPFAATLIYLILIHSTPASSSLENRTAYEVLEDYNFPVGLLPKGVKGYDLNITTGKFSAYFNDTCSFSLESSYQLKYMPTIEGYISNGKLSTLEGIYVRVFFMWMQIVEILRYGDELFFSVGVLFSVFPIDYFEESPQCGCGFQCGGGQVRMPRINPFVSPYEGS</sequence>